<accession>A0A9P0CU85</accession>
<evidence type="ECO:0000313" key="16">
    <source>
        <dbReference type="EMBL" id="CAH1108286.1"/>
    </source>
</evidence>
<keyword evidence="5" id="KW-0677">Repeat</keyword>
<feature type="domain" description="C2H2-type" evidence="15">
    <location>
        <begin position="270"/>
        <end position="293"/>
    </location>
</feature>
<dbReference type="GO" id="GO:0005634">
    <property type="term" value="C:nucleus"/>
    <property type="evidence" value="ECO:0007669"/>
    <property type="project" value="UniProtKB-SubCell"/>
</dbReference>
<evidence type="ECO:0000256" key="5">
    <source>
        <dbReference type="ARBA" id="ARBA00022737"/>
    </source>
</evidence>
<dbReference type="Proteomes" id="UP001153636">
    <property type="component" value="Chromosome 3"/>
</dbReference>
<evidence type="ECO:0000256" key="4">
    <source>
        <dbReference type="ARBA" id="ARBA00022723"/>
    </source>
</evidence>
<dbReference type="FunFam" id="3.30.160.60:FF:001156">
    <property type="entry name" value="Zinc finger protein 407"/>
    <property type="match status" value="1"/>
</dbReference>
<feature type="region of interest" description="Disordered" evidence="13">
    <location>
        <begin position="358"/>
        <end position="385"/>
    </location>
</feature>
<dbReference type="SMART" id="SM00384">
    <property type="entry name" value="AT_hook"/>
    <property type="match status" value="3"/>
</dbReference>
<dbReference type="InterPro" id="IPR000210">
    <property type="entry name" value="BTB/POZ_dom"/>
</dbReference>
<evidence type="ECO:0000256" key="13">
    <source>
        <dbReference type="SAM" id="MobiDB-lite"/>
    </source>
</evidence>
<dbReference type="Gene3D" id="3.30.160.60">
    <property type="entry name" value="Classic Zinc Finger"/>
    <property type="match status" value="2"/>
</dbReference>
<dbReference type="GO" id="GO:0000978">
    <property type="term" value="F:RNA polymerase II cis-regulatory region sequence-specific DNA binding"/>
    <property type="evidence" value="ECO:0007669"/>
    <property type="project" value="TreeGrafter"/>
</dbReference>
<dbReference type="InterPro" id="IPR011333">
    <property type="entry name" value="SKP1/BTB/POZ_sf"/>
</dbReference>
<name>A0A9P0CU85_9CUCU</name>
<dbReference type="AlphaFoldDB" id="A0A9P0CU85"/>
<feature type="region of interest" description="Disordered" evidence="13">
    <location>
        <begin position="144"/>
        <end position="201"/>
    </location>
</feature>
<dbReference type="Pfam" id="PF00096">
    <property type="entry name" value="zf-C2H2"/>
    <property type="match status" value="2"/>
</dbReference>
<organism evidence="16 17">
    <name type="scientific">Psylliodes chrysocephalus</name>
    <dbReference type="NCBI Taxonomy" id="3402493"/>
    <lineage>
        <taxon>Eukaryota</taxon>
        <taxon>Metazoa</taxon>
        <taxon>Ecdysozoa</taxon>
        <taxon>Arthropoda</taxon>
        <taxon>Hexapoda</taxon>
        <taxon>Insecta</taxon>
        <taxon>Pterygota</taxon>
        <taxon>Neoptera</taxon>
        <taxon>Endopterygota</taxon>
        <taxon>Coleoptera</taxon>
        <taxon>Polyphaga</taxon>
        <taxon>Cucujiformia</taxon>
        <taxon>Chrysomeloidea</taxon>
        <taxon>Chrysomelidae</taxon>
        <taxon>Galerucinae</taxon>
        <taxon>Alticini</taxon>
        <taxon>Psylliodes</taxon>
    </lineage>
</organism>
<evidence type="ECO:0000256" key="6">
    <source>
        <dbReference type="ARBA" id="ARBA00022771"/>
    </source>
</evidence>
<dbReference type="Gene3D" id="3.30.710.10">
    <property type="entry name" value="Potassium Channel Kv1.1, Chain A"/>
    <property type="match status" value="1"/>
</dbReference>
<dbReference type="SMART" id="SM00225">
    <property type="entry name" value="BTB"/>
    <property type="match status" value="1"/>
</dbReference>
<dbReference type="Pfam" id="PF00651">
    <property type="entry name" value="BTB"/>
    <property type="match status" value="1"/>
</dbReference>
<evidence type="ECO:0000256" key="9">
    <source>
        <dbReference type="ARBA" id="ARBA00023125"/>
    </source>
</evidence>
<dbReference type="GO" id="GO:0008270">
    <property type="term" value="F:zinc ion binding"/>
    <property type="evidence" value="ECO:0007669"/>
    <property type="project" value="UniProtKB-KW"/>
</dbReference>
<feature type="domain" description="BTB" evidence="14">
    <location>
        <begin position="32"/>
        <end position="96"/>
    </location>
</feature>
<gene>
    <name evidence="16" type="ORF">PSYICH_LOCUS8933</name>
</gene>
<dbReference type="PANTHER" id="PTHR23235">
    <property type="entry name" value="KRUEPPEL-LIKE TRANSCRIPTION FACTOR"/>
    <property type="match status" value="1"/>
</dbReference>
<dbReference type="FunFam" id="3.30.160.60:FF:000097">
    <property type="entry name" value="Zinc finger protein"/>
    <property type="match status" value="1"/>
</dbReference>
<evidence type="ECO:0000259" key="15">
    <source>
        <dbReference type="PROSITE" id="PS50157"/>
    </source>
</evidence>
<dbReference type="OrthoDB" id="10261408at2759"/>
<evidence type="ECO:0000256" key="7">
    <source>
        <dbReference type="ARBA" id="ARBA00022833"/>
    </source>
</evidence>
<dbReference type="PANTHER" id="PTHR23235:SF120">
    <property type="entry name" value="KRUPPEL-LIKE FACTOR 15"/>
    <property type="match status" value="1"/>
</dbReference>
<keyword evidence="4" id="KW-0479">Metal-binding</keyword>
<evidence type="ECO:0000256" key="3">
    <source>
        <dbReference type="ARBA" id="ARBA00006991"/>
    </source>
</evidence>
<feature type="compositionally biased region" description="Basic and acidic residues" evidence="13">
    <location>
        <begin position="175"/>
        <end position="189"/>
    </location>
</feature>
<keyword evidence="6 12" id="KW-0863">Zinc-finger</keyword>
<dbReference type="InterPro" id="IPR017956">
    <property type="entry name" value="AT_hook_DNA-bd_motif"/>
</dbReference>
<evidence type="ECO:0000256" key="1">
    <source>
        <dbReference type="ARBA" id="ARBA00003767"/>
    </source>
</evidence>
<feature type="region of interest" description="Disordered" evidence="13">
    <location>
        <begin position="521"/>
        <end position="542"/>
    </location>
</feature>
<keyword evidence="9" id="KW-0238">DNA-binding</keyword>
<dbReference type="SMART" id="SM00355">
    <property type="entry name" value="ZnF_C2H2"/>
    <property type="match status" value="2"/>
</dbReference>
<keyword evidence="17" id="KW-1185">Reference proteome</keyword>
<dbReference type="InterPro" id="IPR013087">
    <property type="entry name" value="Znf_C2H2_type"/>
</dbReference>
<keyword evidence="7" id="KW-0862">Zinc</keyword>
<comment type="similarity">
    <text evidence="3">Belongs to the krueppel C2H2-type zinc-finger protein family.</text>
</comment>
<dbReference type="PROSITE" id="PS50097">
    <property type="entry name" value="BTB"/>
    <property type="match status" value="1"/>
</dbReference>
<dbReference type="GO" id="GO:0000981">
    <property type="term" value="F:DNA-binding transcription factor activity, RNA polymerase II-specific"/>
    <property type="evidence" value="ECO:0007669"/>
    <property type="project" value="TreeGrafter"/>
</dbReference>
<sequence>MKLQKTVRLFADRHLENLGNVFETLYKDSLLTDCVLYCKDGAIKAHKVILAASSRYFRQVFIDHADDNAIFMYGISYIQLKNLVELIYKGRIDVPSDSFNSVYNLLEELKVNGVVVDATQDLKSNGIGRDTRFKGQKRVAVDFELKDDPLTSTPKPQQPLPTENRRRSSSSESISIKRETEPEPEKETNTDVLPDNDAPLSSSSIINIDNLNEDDNFIGHEVLDDQEQGEHLSVWAKKERKFKCDLCPSSFKRASHLSRHQLVHTGERPFACDQCDKAFSRHDKLKHHVHKAHEIGALNEALGPDSLYTIDHVDILTPETNMVESSSISFLTQEHSKQNVSTLSSASVSSMDFGEPLQKKARGRPRKYPAVPKPLIKRPRGRPRINPAVARPLKRQRGRPRMTLTGSFGHGHGYQSFQRDSFGEMNYHYKYDNTSNFNSQDMTDNSELENDSSDLHEQGFMEPLVEIKTELAEKLTDQEEEEQQQNDDANFFQRIGLFENNSAAIAKIGECTISMAASCSNNTSSNNTSNNNNTNNTEVVDN</sequence>
<keyword evidence="10" id="KW-0804">Transcription</keyword>
<feature type="domain" description="C2H2-type" evidence="15">
    <location>
        <begin position="242"/>
        <end position="269"/>
    </location>
</feature>
<evidence type="ECO:0000256" key="11">
    <source>
        <dbReference type="ARBA" id="ARBA00023242"/>
    </source>
</evidence>
<evidence type="ECO:0000256" key="8">
    <source>
        <dbReference type="ARBA" id="ARBA00023015"/>
    </source>
</evidence>
<comment type="subcellular location">
    <subcellularLocation>
        <location evidence="2">Nucleus</location>
    </subcellularLocation>
</comment>
<keyword evidence="11" id="KW-0539">Nucleus</keyword>
<dbReference type="PROSITE" id="PS50157">
    <property type="entry name" value="ZINC_FINGER_C2H2_2"/>
    <property type="match status" value="2"/>
</dbReference>
<evidence type="ECO:0000256" key="12">
    <source>
        <dbReference type="PROSITE-ProRule" id="PRU00042"/>
    </source>
</evidence>
<dbReference type="SUPFAM" id="SSF54695">
    <property type="entry name" value="POZ domain"/>
    <property type="match status" value="1"/>
</dbReference>
<protein>
    <submittedName>
        <fullName evidence="16">Uncharacterized protein</fullName>
    </submittedName>
</protein>
<proteinExistence type="inferred from homology"/>
<dbReference type="EMBL" id="OV651815">
    <property type="protein sequence ID" value="CAH1108286.1"/>
    <property type="molecule type" value="Genomic_DNA"/>
</dbReference>
<evidence type="ECO:0000313" key="17">
    <source>
        <dbReference type="Proteomes" id="UP001153636"/>
    </source>
</evidence>
<evidence type="ECO:0000256" key="10">
    <source>
        <dbReference type="ARBA" id="ARBA00023163"/>
    </source>
</evidence>
<reference evidence="16" key="1">
    <citation type="submission" date="2022-01" db="EMBL/GenBank/DDBJ databases">
        <authorList>
            <person name="King R."/>
        </authorList>
    </citation>
    <scope>NUCLEOTIDE SEQUENCE</scope>
</reference>
<dbReference type="SUPFAM" id="SSF57667">
    <property type="entry name" value="beta-beta-alpha zinc fingers"/>
    <property type="match status" value="1"/>
</dbReference>
<dbReference type="PRINTS" id="PR00929">
    <property type="entry name" value="ATHOOK"/>
</dbReference>
<evidence type="ECO:0000256" key="2">
    <source>
        <dbReference type="ARBA" id="ARBA00004123"/>
    </source>
</evidence>
<comment type="function">
    <text evidence="1">May be involved in transcriptional regulation.</text>
</comment>
<keyword evidence="8" id="KW-0805">Transcription regulation</keyword>
<dbReference type="PROSITE" id="PS00028">
    <property type="entry name" value="ZINC_FINGER_C2H2_1"/>
    <property type="match status" value="2"/>
</dbReference>
<dbReference type="InterPro" id="IPR036236">
    <property type="entry name" value="Znf_C2H2_sf"/>
</dbReference>
<evidence type="ECO:0000259" key="14">
    <source>
        <dbReference type="PROSITE" id="PS50097"/>
    </source>
</evidence>